<evidence type="ECO:0000256" key="1">
    <source>
        <dbReference type="SAM" id="MobiDB-lite"/>
    </source>
</evidence>
<evidence type="ECO:0000313" key="3">
    <source>
        <dbReference type="Proteomes" id="UP000299102"/>
    </source>
</evidence>
<feature type="region of interest" description="Disordered" evidence="1">
    <location>
        <begin position="1"/>
        <end position="25"/>
    </location>
</feature>
<accession>A0A4C1XT73</accession>
<feature type="region of interest" description="Disordered" evidence="1">
    <location>
        <begin position="47"/>
        <end position="68"/>
    </location>
</feature>
<comment type="caution">
    <text evidence="2">The sequence shown here is derived from an EMBL/GenBank/DDBJ whole genome shotgun (WGS) entry which is preliminary data.</text>
</comment>
<sequence>MGFLRSERACVPPESRSSLPPMDTRNSRRVINALPAFQKRQRSFVDDPLANAKYQDDSDGISGKWNDEGNQRREQVLIVLQKTPCRQARMRNATGHAQRSYYTQSQRIELARHYMVPYDSKCSSLDAV</sequence>
<proteinExistence type="predicted"/>
<protein>
    <submittedName>
        <fullName evidence="2">Uncharacterized protein</fullName>
    </submittedName>
</protein>
<evidence type="ECO:0000313" key="2">
    <source>
        <dbReference type="EMBL" id="GBP65387.1"/>
    </source>
</evidence>
<reference evidence="2 3" key="1">
    <citation type="journal article" date="2019" name="Commun. Biol.">
        <title>The bagworm genome reveals a unique fibroin gene that provides high tensile strength.</title>
        <authorList>
            <person name="Kono N."/>
            <person name="Nakamura H."/>
            <person name="Ohtoshi R."/>
            <person name="Tomita M."/>
            <person name="Numata K."/>
            <person name="Arakawa K."/>
        </authorList>
    </citation>
    <scope>NUCLEOTIDE SEQUENCE [LARGE SCALE GENOMIC DNA]</scope>
</reference>
<dbReference type="EMBL" id="BGZK01000927">
    <property type="protein sequence ID" value="GBP65387.1"/>
    <property type="molecule type" value="Genomic_DNA"/>
</dbReference>
<name>A0A4C1XT73_EUMVA</name>
<organism evidence="2 3">
    <name type="scientific">Eumeta variegata</name>
    <name type="common">Bagworm moth</name>
    <name type="synonym">Eumeta japonica</name>
    <dbReference type="NCBI Taxonomy" id="151549"/>
    <lineage>
        <taxon>Eukaryota</taxon>
        <taxon>Metazoa</taxon>
        <taxon>Ecdysozoa</taxon>
        <taxon>Arthropoda</taxon>
        <taxon>Hexapoda</taxon>
        <taxon>Insecta</taxon>
        <taxon>Pterygota</taxon>
        <taxon>Neoptera</taxon>
        <taxon>Endopterygota</taxon>
        <taxon>Lepidoptera</taxon>
        <taxon>Glossata</taxon>
        <taxon>Ditrysia</taxon>
        <taxon>Tineoidea</taxon>
        <taxon>Psychidae</taxon>
        <taxon>Oiketicinae</taxon>
        <taxon>Eumeta</taxon>
    </lineage>
</organism>
<gene>
    <name evidence="2" type="ORF">EVAR_53419_1</name>
</gene>
<dbReference type="AlphaFoldDB" id="A0A4C1XT73"/>
<keyword evidence="3" id="KW-1185">Reference proteome</keyword>
<dbReference type="Proteomes" id="UP000299102">
    <property type="component" value="Unassembled WGS sequence"/>
</dbReference>